<dbReference type="AlphaFoldDB" id="A0A640T2E3"/>
<name>A0A640T2E3_9ACTN</name>
<organism evidence="2 3">
    <name type="scientific">Streptomyces glebosus</name>
    <dbReference type="NCBI Taxonomy" id="249580"/>
    <lineage>
        <taxon>Bacteria</taxon>
        <taxon>Bacillati</taxon>
        <taxon>Actinomycetota</taxon>
        <taxon>Actinomycetes</taxon>
        <taxon>Kitasatosporales</taxon>
        <taxon>Streptomycetaceae</taxon>
        <taxon>Streptomyces</taxon>
    </lineage>
</organism>
<sequence length="106" mass="10809">MCCSWEAVRITVENGADGADGAVGTGGVGLDASKTDLRGPRVGVPPARIRELGGGREQTGSAEPPNLGLPNLRPASTRSRRPVGNEPTPVPDALSVKSFPAPLRAA</sequence>
<evidence type="ECO:0000313" key="2">
    <source>
        <dbReference type="EMBL" id="GFE17330.1"/>
    </source>
</evidence>
<comment type="caution">
    <text evidence="2">The sequence shown here is derived from an EMBL/GenBank/DDBJ whole genome shotgun (WGS) entry which is preliminary data.</text>
</comment>
<accession>A0A640T2E3</accession>
<gene>
    <name evidence="2" type="ORF">Sgleb_53770</name>
</gene>
<proteinExistence type="predicted"/>
<evidence type="ECO:0000256" key="1">
    <source>
        <dbReference type="SAM" id="MobiDB-lite"/>
    </source>
</evidence>
<dbReference type="Proteomes" id="UP000430079">
    <property type="component" value="Unassembled WGS sequence"/>
</dbReference>
<reference evidence="2 3" key="1">
    <citation type="submission" date="2019-12" db="EMBL/GenBank/DDBJ databases">
        <title>Whole genome shotgun sequence of Streptomyces hygroscopicus subsp. glebosus NBRC 13786.</title>
        <authorList>
            <person name="Ichikawa N."/>
            <person name="Kimura A."/>
            <person name="Kitahashi Y."/>
            <person name="Komaki H."/>
            <person name="Tamura T."/>
        </authorList>
    </citation>
    <scope>NUCLEOTIDE SEQUENCE [LARGE SCALE GENOMIC DNA]</scope>
    <source>
        <strain evidence="2 3">NBRC 13786</strain>
    </source>
</reference>
<protein>
    <submittedName>
        <fullName evidence="2">Uncharacterized protein</fullName>
    </submittedName>
</protein>
<keyword evidence="3" id="KW-1185">Reference proteome</keyword>
<feature type="region of interest" description="Disordered" evidence="1">
    <location>
        <begin position="28"/>
        <end position="106"/>
    </location>
</feature>
<evidence type="ECO:0000313" key="3">
    <source>
        <dbReference type="Proteomes" id="UP000430079"/>
    </source>
</evidence>
<dbReference type="EMBL" id="BLIO01000001">
    <property type="protein sequence ID" value="GFE17330.1"/>
    <property type="molecule type" value="Genomic_DNA"/>
</dbReference>